<feature type="transmembrane region" description="Helical" evidence="1">
    <location>
        <begin position="154"/>
        <end position="172"/>
    </location>
</feature>
<evidence type="ECO:0000313" key="3">
    <source>
        <dbReference type="EMBL" id="HJC25951.1"/>
    </source>
</evidence>
<dbReference type="GO" id="GO:0080120">
    <property type="term" value="P:CAAX-box protein maturation"/>
    <property type="evidence" value="ECO:0007669"/>
    <property type="project" value="UniProtKB-ARBA"/>
</dbReference>
<feature type="transmembrane region" description="Helical" evidence="1">
    <location>
        <begin position="46"/>
        <end position="64"/>
    </location>
</feature>
<feature type="transmembrane region" description="Helical" evidence="1">
    <location>
        <begin position="121"/>
        <end position="142"/>
    </location>
</feature>
<keyword evidence="1" id="KW-0812">Transmembrane</keyword>
<dbReference type="Pfam" id="PF02517">
    <property type="entry name" value="Rce1-like"/>
    <property type="match status" value="1"/>
</dbReference>
<comment type="caution">
    <text evidence="3">The sequence shown here is derived from an EMBL/GenBank/DDBJ whole genome shotgun (WGS) entry which is preliminary data.</text>
</comment>
<feature type="transmembrane region" description="Helical" evidence="1">
    <location>
        <begin position="85"/>
        <end position="106"/>
    </location>
</feature>
<keyword evidence="3" id="KW-0378">Hydrolase</keyword>
<dbReference type="PANTHER" id="PTHR39430">
    <property type="entry name" value="MEMBRANE-ASSOCIATED PROTEASE-RELATED"/>
    <property type="match status" value="1"/>
</dbReference>
<reference evidence="3" key="1">
    <citation type="journal article" date="2021" name="PeerJ">
        <title>Extensive microbial diversity within the chicken gut microbiome revealed by metagenomics and culture.</title>
        <authorList>
            <person name="Gilroy R."/>
            <person name="Ravi A."/>
            <person name="Getino M."/>
            <person name="Pursley I."/>
            <person name="Horton D.L."/>
            <person name="Alikhan N.F."/>
            <person name="Baker D."/>
            <person name="Gharbi K."/>
            <person name="Hall N."/>
            <person name="Watson M."/>
            <person name="Adriaenssens E.M."/>
            <person name="Foster-Nyarko E."/>
            <person name="Jarju S."/>
            <person name="Secka A."/>
            <person name="Antonio M."/>
            <person name="Oren A."/>
            <person name="Chaudhuri R.R."/>
            <person name="La Ragione R."/>
            <person name="Hildebrand F."/>
            <person name="Pallen M.J."/>
        </authorList>
    </citation>
    <scope>NUCLEOTIDE SEQUENCE</scope>
    <source>
        <strain evidence="3">USAMLcec2-132</strain>
    </source>
</reference>
<dbReference type="GO" id="GO:0008237">
    <property type="term" value="F:metallopeptidase activity"/>
    <property type="evidence" value="ECO:0007669"/>
    <property type="project" value="UniProtKB-KW"/>
</dbReference>
<sequence>MSSFSFSTGKTIRHMGIYFLLFLAGDLFCSLIFDLLFSVVELPGSAWYSLFRMAGCLILTFFLFRLYTVRGLHRRLEEFRISFRLNIWSVAAAVLLPTFVLCIYIPMGRITVNRFSPGETLLLLAASALTALKAGILEEMLFRGFIMRLLEDRWNRVAAILLPSFLFSLLHIPSMERITVSDVVLLVVSGTLVGILFSLAACTGNSISGSALIHTLWNFLLVTSVFHITTVQEAYGTPLFSVILPTDNILLTGGGFGVEASVVSAAGYLLACGLIVLTGRLERKGSSPAEGDRSSGKDRI</sequence>
<dbReference type="PANTHER" id="PTHR39430:SF1">
    <property type="entry name" value="PROTEASE"/>
    <property type="match status" value="1"/>
</dbReference>
<keyword evidence="3" id="KW-0645">Protease</keyword>
<feature type="transmembrane region" description="Helical" evidence="1">
    <location>
        <begin position="16"/>
        <end position="40"/>
    </location>
</feature>
<name>A0A9D2ST48_9FIRM</name>
<feature type="transmembrane region" description="Helical" evidence="1">
    <location>
        <begin position="178"/>
        <end position="199"/>
    </location>
</feature>
<evidence type="ECO:0000256" key="1">
    <source>
        <dbReference type="SAM" id="Phobius"/>
    </source>
</evidence>
<keyword evidence="1" id="KW-0472">Membrane</keyword>
<dbReference type="EMBL" id="DWWS01000074">
    <property type="protein sequence ID" value="HJC25951.1"/>
    <property type="molecule type" value="Genomic_DNA"/>
</dbReference>
<dbReference type="Proteomes" id="UP000823891">
    <property type="component" value="Unassembled WGS sequence"/>
</dbReference>
<reference evidence="3" key="2">
    <citation type="submission" date="2021-04" db="EMBL/GenBank/DDBJ databases">
        <authorList>
            <person name="Gilroy R."/>
        </authorList>
    </citation>
    <scope>NUCLEOTIDE SEQUENCE</scope>
    <source>
        <strain evidence="3">USAMLcec2-132</strain>
    </source>
</reference>
<gene>
    <name evidence="3" type="ORF">H9761_20020</name>
</gene>
<evidence type="ECO:0000313" key="4">
    <source>
        <dbReference type="Proteomes" id="UP000823891"/>
    </source>
</evidence>
<dbReference type="GO" id="GO:0004175">
    <property type="term" value="F:endopeptidase activity"/>
    <property type="evidence" value="ECO:0007669"/>
    <property type="project" value="UniProtKB-ARBA"/>
</dbReference>
<proteinExistence type="predicted"/>
<dbReference type="InterPro" id="IPR003675">
    <property type="entry name" value="Rce1/LyrA-like_dom"/>
</dbReference>
<feature type="domain" description="CAAX prenyl protease 2/Lysostaphin resistance protein A-like" evidence="2">
    <location>
        <begin position="123"/>
        <end position="220"/>
    </location>
</feature>
<feature type="transmembrane region" description="Helical" evidence="1">
    <location>
        <begin position="211"/>
        <end position="229"/>
    </location>
</feature>
<feature type="transmembrane region" description="Helical" evidence="1">
    <location>
        <begin position="249"/>
        <end position="277"/>
    </location>
</feature>
<evidence type="ECO:0000259" key="2">
    <source>
        <dbReference type="Pfam" id="PF02517"/>
    </source>
</evidence>
<keyword evidence="3" id="KW-0482">Metalloprotease</keyword>
<protein>
    <submittedName>
        <fullName evidence="3">CPBP family intramembrane metalloprotease</fullName>
    </submittedName>
</protein>
<organism evidence="3 4">
    <name type="scientific">Candidatus Eisenbergiella merdavium</name>
    <dbReference type="NCBI Taxonomy" id="2838551"/>
    <lineage>
        <taxon>Bacteria</taxon>
        <taxon>Bacillati</taxon>
        <taxon>Bacillota</taxon>
        <taxon>Clostridia</taxon>
        <taxon>Lachnospirales</taxon>
        <taxon>Lachnospiraceae</taxon>
        <taxon>Eisenbergiella</taxon>
    </lineage>
</organism>
<keyword evidence="1" id="KW-1133">Transmembrane helix</keyword>
<dbReference type="AlphaFoldDB" id="A0A9D2ST48"/>
<accession>A0A9D2ST48</accession>